<gene>
    <name evidence="3" type="ORF">JQN70_18225</name>
</gene>
<dbReference type="Gene3D" id="3.40.50.720">
    <property type="entry name" value="NAD(P)-binding Rossmann-like Domain"/>
    <property type="match status" value="1"/>
</dbReference>
<dbReference type="PANTHER" id="PTHR48079">
    <property type="entry name" value="PROTEIN YEEZ"/>
    <property type="match status" value="1"/>
</dbReference>
<keyword evidence="4" id="KW-1185">Reference proteome</keyword>
<dbReference type="PANTHER" id="PTHR48079:SF6">
    <property type="entry name" value="NAD(P)-BINDING DOMAIN-CONTAINING PROTEIN-RELATED"/>
    <property type="match status" value="1"/>
</dbReference>
<feature type="region of interest" description="Disordered" evidence="1">
    <location>
        <begin position="309"/>
        <end position="345"/>
    </location>
</feature>
<dbReference type="RefSeq" id="WP_204132804.1">
    <property type="nucleotide sequence ID" value="NZ_JAFDVD010000024.1"/>
</dbReference>
<sequence length="345" mass="36705">MSESAAHHDGAGRRALVTGATGYIGSRLVPALLERGWTVRVLTRDADKVSDRTWVERAEVVEGDATSRTDLAEALADVDVAYYLLHSMDSEGGFVERDREMARTFGRAAFEAEVGRIVYLSGLHPHEGPLSDHLASRVEVGDLLMASGVPTAVLQAAIILGSGSASFEMLRHLTSRLPVMVTPKWLDNRIQPIAVRDVLHYLVGAADLPPDVNRTLDVGGPDVLTYREMITRFARLAGMFPRTIVTVPVLTPRLASQWVGFVTPVPTGLAKPLVESLLHEVVCEESDVDELVGPPPGGALGYDRAVTDAIAGDGADPRPEPGTVDPARVTAADPAWAGGGRGAGS</sequence>
<name>A0ABS2CR24_9MICO</name>
<dbReference type="SUPFAM" id="SSF51735">
    <property type="entry name" value="NAD(P)-binding Rossmann-fold domains"/>
    <property type="match status" value="1"/>
</dbReference>
<proteinExistence type="predicted"/>
<dbReference type="Proteomes" id="UP001430172">
    <property type="component" value="Unassembled WGS sequence"/>
</dbReference>
<evidence type="ECO:0000259" key="2">
    <source>
        <dbReference type="Pfam" id="PF13460"/>
    </source>
</evidence>
<dbReference type="Pfam" id="PF13460">
    <property type="entry name" value="NAD_binding_10"/>
    <property type="match status" value="1"/>
</dbReference>
<evidence type="ECO:0000313" key="4">
    <source>
        <dbReference type="Proteomes" id="UP001430172"/>
    </source>
</evidence>
<evidence type="ECO:0000256" key="1">
    <source>
        <dbReference type="SAM" id="MobiDB-lite"/>
    </source>
</evidence>
<accession>A0ABS2CR24</accession>
<comment type="caution">
    <text evidence="3">The sequence shown here is derived from an EMBL/GenBank/DDBJ whole genome shotgun (WGS) entry which is preliminary data.</text>
</comment>
<feature type="domain" description="NAD(P)-binding" evidence="2">
    <location>
        <begin position="19"/>
        <end position="126"/>
    </location>
</feature>
<organism evidence="3 4">
    <name type="scientific">Phycicoccus sonneratiae</name>
    <dbReference type="NCBI Taxonomy" id="2807628"/>
    <lineage>
        <taxon>Bacteria</taxon>
        <taxon>Bacillati</taxon>
        <taxon>Actinomycetota</taxon>
        <taxon>Actinomycetes</taxon>
        <taxon>Micrococcales</taxon>
        <taxon>Intrasporangiaceae</taxon>
        <taxon>Phycicoccus</taxon>
    </lineage>
</organism>
<evidence type="ECO:0000313" key="3">
    <source>
        <dbReference type="EMBL" id="MBM6402337.1"/>
    </source>
</evidence>
<reference evidence="3" key="1">
    <citation type="submission" date="2021-02" db="EMBL/GenBank/DDBJ databases">
        <title>Phycicoccus sp. MQZ13P-5T, whole genome shotgun sequence.</title>
        <authorList>
            <person name="Tuo L."/>
        </authorList>
    </citation>
    <scope>NUCLEOTIDE SEQUENCE</scope>
    <source>
        <strain evidence="3">MQZ13P-5</strain>
    </source>
</reference>
<dbReference type="InterPro" id="IPR036291">
    <property type="entry name" value="NAD(P)-bd_dom_sf"/>
</dbReference>
<dbReference type="EMBL" id="JAFDVD010000024">
    <property type="protein sequence ID" value="MBM6402337.1"/>
    <property type="molecule type" value="Genomic_DNA"/>
</dbReference>
<dbReference type="InterPro" id="IPR051783">
    <property type="entry name" value="NAD(P)-dependent_oxidoreduct"/>
</dbReference>
<protein>
    <submittedName>
        <fullName evidence="3">NAD(P)H-binding protein</fullName>
    </submittedName>
</protein>
<dbReference type="InterPro" id="IPR016040">
    <property type="entry name" value="NAD(P)-bd_dom"/>
</dbReference>